<comment type="caution">
    <text evidence="4">The sequence shown here is derived from an EMBL/GenBank/DDBJ whole genome shotgun (WGS) entry which is preliminary data.</text>
</comment>
<dbReference type="GO" id="GO:0009294">
    <property type="term" value="P:DNA-mediated transformation"/>
    <property type="evidence" value="ECO:0007669"/>
    <property type="project" value="InterPro"/>
</dbReference>
<feature type="region of interest" description="Disordered" evidence="2">
    <location>
        <begin position="327"/>
        <end position="350"/>
    </location>
</feature>
<feature type="compositionally biased region" description="Low complexity" evidence="2">
    <location>
        <begin position="340"/>
        <end position="350"/>
    </location>
</feature>
<evidence type="ECO:0000256" key="1">
    <source>
        <dbReference type="ARBA" id="ARBA00006525"/>
    </source>
</evidence>
<name>A0A559TJH2_9HYPH</name>
<dbReference type="PANTHER" id="PTHR43022">
    <property type="entry name" value="PROTEIN SMF"/>
    <property type="match status" value="1"/>
</dbReference>
<gene>
    <name evidence="4" type="ORF">BCL32_0074</name>
</gene>
<reference evidence="4 5" key="1">
    <citation type="submission" date="2019-06" db="EMBL/GenBank/DDBJ databases">
        <title>Pac Bio to generate improved reference genome sequences for organisms with transposon mutant libraries (support for FEBA project).</title>
        <authorList>
            <person name="Blow M."/>
        </authorList>
    </citation>
    <scope>NUCLEOTIDE SEQUENCE [LARGE SCALE GENOMIC DNA]</scope>
    <source>
        <strain evidence="4 5">USDA 1844</strain>
    </source>
</reference>
<dbReference type="Pfam" id="PF02481">
    <property type="entry name" value="DNA_processg_A"/>
    <property type="match status" value="1"/>
</dbReference>
<dbReference type="Proteomes" id="UP000319824">
    <property type="component" value="Unassembled WGS sequence"/>
</dbReference>
<dbReference type="PANTHER" id="PTHR43022:SF1">
    <property type="entry name" value="PROTEIN SMF"/>
    <property type="match status" value="1"/>
</dbReference>
<dbReference type="RefSeq" id="WP_022719461.1">
    <property type="nucleotide sequence ID" value="NZ_ATTQ01000069.1"/>
</dbReference>
<dbReference type="SUPFAM" id="SSF102405">
    <property type="entry name" value="MCP/YpsA-like"/>
    <property type="match status" value="1"/>
</dbReference>
<dbReference type="Gene3D" id="3.40.50.450">
    <property type="match status" value="1"/>
</dbReference>
<evidence type="ECO:0000313" key="5">
    <source>
        <dbReference type="Proteomes" id="UP000319824"/>
    </source>
</evidence>
<dbReference type="AlphaFoldDB" id="A0A559TJH2"/>
<dbReference type="InterPro" id="IPR003488">
    <property type="entry name" value="DprA"/>
</dbReference>
<evidence type="ECO:0000259" key="3">
    <source>
        <dbReference type="Pfam" id="PF02481"/>
    </source>
</evidence>
<proteinExistence type="inferred from homology"/>
<comment type="similarity">
    <text evidence="1">Belongs to the DprA/Smf family.</text>
</comment>
<protein>
    <submittedName>
        <fullName evidence="4">Putative Rossmann fold nucleotide-binding protein DprA/Smf involved in DNA uptake</fullName>
    </submittedName>
</protein>
<dbReference type="EMBL" id="VISO01000001">
    <property type="protein sequence ID" value="TVZ74764.1"/>
    <property type="molecule type" value="Genomic_DNA"/>
</dbReference>
<organism evidence="4 5">
    <name type="scientific">Rhizobium mongolense USDA 1844</name>
    <dbReference type="NCBI Taxonomy" id="1079460"/>
    <lineage>
        <taxon>Bacteria</taxon>
        <taxon>Pseudomonadati</taxon>
        <taxon>Pseudomonadota</taxon>
        <taxon>Alphaproteobacteria</taxon>
        <taxon>Hyphomicrobiales</taxon>
        <taxon>Rhizobiaceae</taxon>
        <taxon>Rhizobium/Agrobacterium group</taxon>
        <taxon>Rhizobium</taxon>
    </lineage>
</organism>
<sequence>MHLTPQAQAVMLLTVSFGKSESQDGKPFSNSEWAKFAIWLKDHGLEPAVLLKGDLDSLLAGWVDRTVSIARIRALLGRGAALGLALEKWQRAGLWILTRSDQEYPERLKRRLRSESPAVLFGCGNKALLNTGGIAVVGSRDADEQDLAYTERLGAEAAAQGYSLVSGGARGVDQSAMLGALERQGTAVGVLADSLLRSAMSSKYRKHIMSGDLALISPYNPEAGFNVGHAMSRNRYIYCLADAAVVISSTRDKGGTWNGAIEDIRAGWVPLWVKPSNDRNSGNRELAQRGANWFPEDMTSLSKLFEEAYSAPLQTLSNELPLLAQDDEREAESEKEGETETSTPEENSPLSELLVSASVTPGVSVPKNSALVNIDFYTFFLARFVELASAAPMTVDDVAARLELEKAQVNAWLKRAADEGKVAKLTKPVRYIINPEAPTQAALFER</sequence>
<evidence type="ECO:0000256" key="2">
    <source>
        <dbReference type="SAM" id="MobiDB-lite"/>
    </source>
</evidence>
<feature type="domain" description="Smf/DprA SLOG" evidence="3">
    <location>
        <begin position="96"/>
        <end position="295"/>
    </location>
</feature>
<dbReference type="InterPro" id="IPR057666">
    <property type="entry name" value="DrpA_SLOG"/>
</dbReference>
<evidence type="ECO:0000313" key="4">
    <source>
        <dbReference type="EMBL" id="TVZ74764.1"/>
    </source>
</evidence>
<accession>A0A559TJH2</accession>